<feature type="transmembrane region" description="Helical" evidence="2">
    <location>
        <begin position="63"/>
        <end position="87"/>
    </location>
</feature>
<keyword evidence="2" id="KW-0472">Membrane</keyword>
<accession>A0AAC9HP21</accession>
<feature type="compositionally biased region" description="Acidic residues" evidence="1">
    <location>
        <begin position="234"/>
        <end position="246"/>
    </location>
</feature>
<evidence type="ECO:0000256" key="1">
    <source>
        <dbReference type="SAM" id="MobiDB-lite"/>
    </source>
</evidence>
<name>A0AAC9HP21_9PSEU</name>
<dbReference type="InterPro" id="IPR019051">
    <property type="entry name" value="Trp_biosyn_TM_oprn/chp"/>
</dbReference>
<feature type="transmembrane region" description="Helical" evidence="2">
    <location>
        <begin position="134"/>
        <end position="153"/>
    </location>
</feature>
<evidence type="ECO:0000313" key="4">
    <source>
        <dbReference type="Proteomes" id="UP000095210"/>
    </source>
</evidence>
<feature type="compositionally biased region" description="Low complexity" evidence="1">
    <location>
        <begin position="41"/>
        <end position="53"/>
    </location>
</feature>
<feature type="region of interest" description="Disordered" evidence="1">
    <location>
        <begin position="1"/>
        <end position="53"/>
    </location>
</feature>
<dbReference type="KEGG" id="ahm:TL08_09770"/>
<evidence type="ECO:0000313" key="3">
    <source>
        <dbReference type="EMBL" id="AOS62769.1"/>
    </source>
</evidence>
<proteinExistence type="predicted"/>
<keyword evidence="2 3" id="KW-0812">Transmembrane</keyword>
<feature type="transmembrane region" description="Helical" evidence="2">
    <location>
        <begin position="107"/>
        <end position="127"/>
    </location>
</feature>
<sequence>MKSSGPERSSGRGETAEPAADGTAEPLDAPGARRPAEVDSDGATDAVGGTDGAPASAAEGRRLLAILSGLLVLSAGLLWAGTLLPWLVLPSVVDGVPLVLLTGGDTAGWLVPLALLALAAIAALVSLGGLPRRIVGGVLVVAGAVVLWASIVGGDGEMSSELTSFSGSLIEQAVDEPPAILLGRVAAGAGGVLLAVVGCWTVLRGPVLPTMGSRYSRRRTERRPTDPQRRLWDTLDEGTDPTEGDR</sequence>
<feature type="transmembrane region" description="Helical" evidence="2">
    <location>
        <begin position="181"/>
        <end position="203"/>
    </location>
</feature>
<dbReference type="Pfam" id="PF09534">
    <property type="entry name" value="Trp_oprn_chp"/>
    <property type="match status" value="1"/>
</dbReference>
<feature type="region of interest" description="Disordered" evidence="1">
    <location>
        <begin position="215"/>
        <end position="246"/>
    </location>
</feature>
<feature type="compositionally biased region" description="Basic and acidic residues" evidence="1">
    <location>
        <begin position="222"/>
        <end position="233"/>
    </location>
</feature>
<dbReference type="EMBL" id="CP014859">
    <property type="protein sequence ID" value="AOS62769.1"/>
    <property type="molecule type" value="Genomic_DNA"/>
</dbReference>
<dbReference type="Proteomes" id="UP000095210">
    <property type="component" value="Chromosome"/>
</dbReference>
<keyword evidence="4" id="KW-1185">Reference proteome</keyword>
<evidence type="ECO:0000256" key="2">
    <source>
        <dbReference type="SAM" id="Phobius"/>
    </source>
</evidence>
<keyword evidence="2" id="KW-1133">Transmembrane helix</keyword>
<organism evidence="3 4">
    <name type="scientific">Actinoalloteichus hymeniacidonis</name>
    <dbReference type="NCBI Taxonomy" id="340345"/>
    <lineage>
        <taxon>Bacteria</taxon>
        <taxon>Bacillati</taxon>
        <taxon>Actinomycetota</taxon>
        <taxon>Actinomycetes</taxon>
        <taxon>Pseudonocardiales</taxon>
        <taxon>Pseudonocardiaceae</taxon>
        <taxon>Actinoalloteichus</taxon>
    </lineage>
</organism>
<reference evidence="4" key="1">
    <citation type="submission" date="2016-03" db="EMBL/GenBank/DDBJ databases">
        <title>Complete genome sequence of the type strain Actinoalloteichus hymeniacidonis DSM 45092.</title>
        <authorList>
            <person name="Schaffert L."/>
            <person name="Albersmeier A."/>
            <person name="Winkler A."/>
            <person name="Kalinowski J."/>
            <person name="Zotchev S."/>
            <person name="Ruckert C."/>
        </authorList>
    </citation>
    <scope>NUCLEOTIDE SEQUENCE [LARGE SCALE GENOMIC DNA]</scope>
    <source>
        <strain evidence="4">HPA177(T) (DSM 45092(T))</strain>
    </source>
</reference>
<gene>
    <name evidence="3" type="ORF">TL08_09770</name>
</gene>
<protein>
    <submittedName>
        <fullName evidence="3">Tryptophan-associated transmembrane protein</fullName>
    </submittedName>
</protein>
<dbReference type="AlphaFoldDB" id="A0AAC9HP21"/>